<dbReference type="EMBL" id="JAQGDS010000002">
    <property type="protein sequence ID" value="KAJ6263797.1"/>
    <property type="molecule type" value="Genomic_DNA"/>
</dbReference>
<dbReference type="GO" id="GO:0006896">
    <property type="term" value="P:Golgi to vacuole transport"/>
    <property type="evidence" value="ECO:0007669"/>
    <property type="project" value="UniProtKB-ARBA"/>
</dbReference>
<reference evidence="13" key="1">
    <citation type="submission" date="2023-01" db="EMBL/GenBank/DDBJ databases">
        <title>The chitinases involved in constricting ring structure development in the nematode-trapping fungus Drechslerella dactyloides.</title>
        <authorList>
            <person name="Wang R."/>
            <person name="Zhang L."/>
            <person name="Tang P."/>
            <person name="Li S."/>
            <person name="Liang L."/>
        </authorList>
    </citation>
    <scope>NUCLEOTIDE SEQUENCE</scope>
    <source>
        <strain evidence="13">YMF1.00031</strain>
    </source>
</reference>
<dbReference type="AlphaFoldDB" id="A0AAD6NMM3"/>
<evidence type="ECO:0000256" key="1">
    <source>
        <dbReference type="ARBA" id="ARBA00004167"/>
    </source>
</evidence>
<dbReference type="SMART" id="SM00397">
    <property type="entry name" value="t_SNARE"/>
    <property type="match status" value="1"/>
</dbReference>
<dbReference type="Pfam" id="PF05739">
    <property type="entry name" value="SNARE"/>
    <property type="match status" value="1"/>
</dbReference>
<dbReference type="GO" id="GO:0061025">
    <property type="term" value="P:membrane fusion"/>
    <property type="evidence" value="ECO:0007669"/>
    <property type="project" value="UniProtKB-ARBA"/>
</dbReference>
<evidence type="ECO:0000256" key="6">
    <source>
        <dbReference type="ARBA" id="ARBA00022989"/>
    </source>
</evidence>
<organism evidence="13 14">
    <name type="scientific">Drechslerella dactyloides</name>
    <name type="common">Nematode-trapping fungus</name>
    <name type="synonym">Arthrobotrys dactyloides</name>
    <dbReference type="NCBI Taxonomy" id="74499"/>
    <lineage>
        <taxon>Eukaryota</taxon>
        <taxon>Fungi</taxon>
        <taxon>Dikarya</taxon>
        <taxon>Ascomycota</taxon>
        <taxon>Pezizomycotina</taxon>
        <taxon>Orbiliomycetes</taxon>
        <taxon>Orbiliales</taxon>
        <taxon>Orbiliaceae</taxon>
        <taxon>Drechslerella</taxon>
    </lineage>
</organism>
<evidence type="ECO:0000256" key="3">
    <source>
        <dbReference type="ARBA" id="ARBA00022448"/>
    </source>
</evidence>
<dbReference type="PROSITE" id="PS50192">
    <property type="entry name" value="T_SNARE"/>
    <property type="match status" value="1"/>
</dbReference>
<dbReference type="CDD" id="cd15859">
    <property type="entry name" value="SNARE_SYN8"/>
    <property type="match status" value="1"/>
</dbReference>
<comment type="caution">
    <text evidence="13">The sequence shown here is derived from an EMBL/GenBank/DDBJ whole genome shotgun (WGS) entry which is preliminary data.</text>
</comment>
<dbReference type="FunFam" id="1.20.5.110:FF:000060">
    <property type="entry name" value="SNARE complex subunit (Syn8)"/>
    <property type="match status" value="1"/>
</dbReference>
<evidence type="ECO:0000256" key="10">
    <source>
        <dbReference type="SAM" id="MobiDB-lite"/>
    </source>
</evidence>
<evidence type="ECO:0000313" key="13">
    <source>
        <dbReference type="EMBL" id="KAJ6263797.1"/>
    </source>
</evidence>
<evidence type="ECO:0000256" key="7">
    <source>
        <dbReference type="ARBA" id="ARBA00023054"/>
    </source>
</evidence>
<proteinExistence type="predicted"/>
<keyword evidence="14" id="KW-1185">Reference proteome</keyword>
<feature type="coiled-coil region" evidence="9">
    <location>
        <begin position="251"/>
        <end position="278"/>
    </location>
</feature>
<evidence type="ECO:0000256" key="11">
    <source>
        <dbReference type="SAM" id="Phobius"/>
    </source>
</evidence>
<evidence type="ECO:0000256" key="5">
    <source>
        <dbReference type="ARBA" id="ARBA00022927"/>
    </source>
</evidence>
<keyword evidence="4 11" id="KW-0812">Transmembrane</keyword>
<evidence type="ECO:0000256" key="2">
    <source>
        <dbReference type="ARBA" id="ARBA00004308"/>
    </source>
</evidence>
<dbReference type="GO" id="GO:0005768">
    <property type="term" value="C:endosome"/>
    <property type="evidence" value="ECO:0007669"/>
    <property type="project" value="UniProtKB-ARBA"/>
</dbReference>
<evidence type="ECO:0000256" key="9">
    <source>
        <dbReference type="SAM" id="Coils"/>
    </source>
</evidence>
<dbReference type="Gene3D" id="1.20.5.110">
    <property type="match status" value="1"/>
</dbReference>
<comment type="subcellular location">
    <subcellularLocation>
        <location evidence="2">Endomembrane system</location>
    </subcellularLocation>
    <subcellularLocation>
        <location evidence="1">Membrane</location>
        <topology evidence="1">Single-pass membrane protein</topology>
    </subcellularLocation>
</comment>
<dbReference type="GO" id="GO:0015031">
    <property type="term" value="P:protein transport"/>
    <property type="evidence" value="ECO:0007669"/>
    <property type="project" value="UniProtKB-KW"/>
</dbReference>
<keyword evidence="6 11" id="KW-1133">Transmembrane helix</keyword>
<dbReference type="InterPro" id="IPR000727">
    <property type="entry name" value="T_SNARE_dom"/>
</dbReference>
<keyword evidence="3" id="KW-0813">Transport</keyword>
<gene>
    <name evidence="13" type="ORF">Dda_2369</name>
</gene>
<keyword evidence="8 11" id="KW-0472">Membrane</keyword>
<dbReference type="GO" id="GO:0016020">
    <property type="term" value="C:membrane"/>
    <property type="evidence" value="ECO:0007669"/>
    <property type="project" value="UniProtKB-SubCell"/>
</dbReference>
<feature type="transmembrane region" description="Helical" evidence="11">
    <location>
        <begin position="283"/>
        <end position="302"/>
    </location>
</feature>
<dbReference type="PANTHER" id="PTHR12791">
    <property type="entry name" value="GOLGI SNARE BET1-RELATED"/>
    <property type="match status" value="1"/>
</dbReference>
<feature type="region of interest" description="Disordered" evidence="10">
    <location>
        <begin position="89"/>
        <end position="175"/>
    </location>
</feature>
<sequence>MPTNADRLLLLADHIKLSLLERSRAISLKLEPNTADGYISRSLETLRQGIDALEQEQTRLEQQGELSSKALREREDVLVKLRSQHDALTAQLDSTTPNPKAPIDLSNVSSKTALDPNTLPYTDEEPTPQKPKPKHKHYVAARGLATYSDDDPATARSALMGTSGGGGNSSDEDAANLPTAASTLRKSSKTVRFSDSLVDTEDMSNTQMLTLHQRIMNDQDDTLDRLSESIGRQRELSIQIGDELDSQGELLDDLDDGVDRAQRRMTGARKRLDTFARKARDNGSMITIVVLIIVLVLLIALLK</sequence>
<name>A0AAD6NMM3_DREDA</name>
<evidence type="ECO:0000259" key="12">
    <source>
        <dbReference type="PROSITE" id="PS50192"/>
    </source>
</evidence>
<dbReference type="SUPFAM" id="SSF58038">
    <property type="entry name" value="SNARE fusion complex"/>
    <property type="match status" value="1"/>
</dbReference>
<accession>A0AAD6NMM3</accession>
<feature type="domain" description="T-SNARE coiled-coil homology" evidence="12">
    <location>
        <begin position="213"/>
        <end position="275"/>
    </location>
</feature>
<dbReference type="Proteomes" id="UP001221413">
    <property type="component" value="Unassembled WGS sequence"/>
</dbReference>
<keyword evidence="7 9" id="KW-0175">Coiled coil</keyword>
<keyword evidence="5" id="KW-0653">Protein transport</keyword>
<evidence type="ECO:0000256" key="4">
    <source>
        <dbReference type="ARBA" id="ARBA00022692"/>
    </source>
</evidence>
<evidence type="ECO:0000313" key="14">
    <source>
        <dbReference type="Proteomes" id="UP001221413"/>
    </source>
</evidence>
<evidence type="ECO:0000256" key="8">
    <source>
        <dbReference type="ARBA" id="ARBA00023136"/>
    </source>
</evidence>
<protein>
    <recommendedName>
        <fullName evidence="12">t-SNARE coiled-coil homology domain-containing protein</fullName>
    </recommendedName>
</protein>